<dbReference type="AlphaFoldDB" id="A0A7J3SLA8"/>
<evidence type="ECO:0000313" key="2">
    <source>
        <dbReference type="EMBL" id="HGZ59968.1"/>
    </source>
</evidence>
<dbReference type="EMBL" id="DTLS01000053">
    <property type="protein sequence ID" value="HGZ59968.1"/>
    <property type="molecule type" value="Genomic_DNA"/>
</dbReference>
<reference evidence="2" key="1">
    <citation type="journal article" date="2020" name="mSystems">
        <title>Genome- and Community-Level Interaction Insights into Carbon Utilization and Element Cycling Functions of Hydrothermarchaeota in Hydrothermal Sediment.</title>
        <authorList>
            <person name="Zhou Z."/>
            <person name="Liu Y."/>
            <person name="Xu W."/>
            <person name="Pan J."/>
            <person name="Luo Z.H."/>
            <person name="Li M."/>
        </authorList>
    </citation>
    <scope>NUCLEOTIDE SEQUENCE [LARGE SCALE GENOMIC DNA]</scope>
    <source>
        <strain evidence="2">SpSt-885</strain>
    </source>
</reference>
<name>A0A7J3SLA8_9CREN</name>
<feature type="region of interest" description="Disordered" evidence="1">
    <location>
        <begin position="42"/>
        <end position="63"/>
    </location>
</feature>
<gene>
    <name evidence="2" type="ORF">ENW83_02010</name>
</gene>
<proteinExistence type="predicted"/>
<organism evidence="2">
    <name type="scientific">Fervidicoccus fontis</name>
    <dbReference type="NCBI Taxonomy" id="683846"/>
    <lineage>
        <taxon>Archaea</taxon>
        <taxon>Thermoproteota</taxon>
        <taxon>Thermoprotei</taxon>
        <taxon>Fervidicoccales</taxon>
        <taxon>Fervidicoccaceae</taxon>
        <taxon>Fervidicoccus</taxon>
    </lineage>
</organism>
<protein>
    <submittedName>
        <fullName evidence="2">Uncharacterized protein</fullName>
    </submittedName>
</protein>
<comment type="caution">
    <text evidence="2">The sequence shown here is derived from an EMBL/GenBank/DDBJ whole genome shotgun (WGS) entry which is preliminary data.</text>
</comment>
<sequence length="102" mass="11541">MKGFSFFILKIFTFMVRMAKKVRKAFLLNASINIARRVMSSAGWEKGEPPEPENEAGGAKPQLNAGSLFLQGEVAHISISREDFTSVKAYHINIEQFRCQFE</sequence>
<evidence type="ECO:0000256" key="1">
    <source>
        <dbReference type="SAM" id="MobiDB-lite"/>
    </source>
</evidence>
<accession>A0A7J3SLA8</accession>